<dbReference type="Gramene" id="AUR62007228-RA">
    <property type="protein sequence ID" value="AUR62007228-RA:cds"/>
    <property type="gene ID" value="AUR62007228"/>
</dbReference>
<name>A0A803L5T9_CHEQI</name>
<protein>
    <submittedName>
        <fullName evidence="1">Uncharacterized protein</fullName>
    </submittedName>
</protein>
<evidence type="ECO:0000313" key="2">
    <source>
        <dbReference type="Proteomes" id="UP000596660"/>
    </source>
</evidence>
<evidence type="ECO:0000313" key="1">
    <source>
        <dbReference type="EnsemblPlants" id="AUR62007228-RA:cds"/>
    </source>
</evidence>
<keyword evidence="2" id="KW-1185">Reference proteome</keyword>
<sequence length="159" mass="17965">MLAKQVWRLLTNSQSLMTKTLKHKYFPNSDLMDATVPASASFTWRSLMATRDLISKGARKLIGSGLTIEYVAELISDGEWDSNILASHFLEWEVNEILKIPIPRFGEVDSWTWHYTKTGDFSVISDFSVRSAYHAVLEATKNSFPSTSIPPHNAIWSSL</sequence>
<proteinExistence type="predicted"/>
<dbReference type="OMA" id="LVWTENA"/>
<reference evidence="1" key="2">
    <citation type="submission" date="2021-03" db="UniProtKB">
        <authorList>
            <consortium name="EnsemblPlants"/>
        </authorList>
    </citation>
    <scope>IDENTIFICATION</scope>
</reference>
<dbReference type="Proteomes" id="UP000596660">
    <property type="component" value="Unplaced"/>
</dbReference>
<dbReference type="EnsemblPlants" id="AUR62007228-RA">
    <property type="protein sequence ID" value="AUR62007228-RA:cds"/>
    <property type="gene ID" value="AUR62007228"/>
</dbReference>
<accession>A0A803L5T9</accession>
<reference evidence="1" key="1">
    <citation type="journal article" date="2017" name="Nature">
        <title>The genome of Chenopodium quinoa.</title>
        <authorList>
            <person name="Jarvis D.E."/>
            <person name="Ho Y.S."/>
            <person name="Lightfoot D.J."/>
            <person name="Schmoeckel S.M."/>
            <person name="Li B."/>
            <person name="Borm T.J.A."/>
            <person name="Ohyanagi H."/>
            <person name="Mineta K."/>
            <person name="Michell C.T."/>
            <person name="Saber N."/>
            <person name="Kharbatia N.M."/>
            <person name="Rupper R.R."/>
            <person name="Sharp A.R."/>
            <person name="Dally N."/>
            <person name="Boughton B.A."/>
            <person name="Woo Y.H."/>
            <person name="Gao G."/>
            <person name="Schijlen E.G.W.M."/>
            <person name="Guo X."/>
            <person name="Momin A.A."/>
            <person name="Negrao S."/>
            <person name="Al-Babili S."/>
            <person name="Gehring C."/>
            <person name="Roessner U."/>
            <person name="Jung C."/>
            <person name="Murphy K."/>
            <person name="Arold S.T."/>
            <person name="Gojobori T."/>
            <person name="van der Linden C.G."/>
            <person name="van Loo E.N."/>
            <person name="Jellen E.N."/>
            <person name="Maughan P.J."/>
            <person name="Tester M."/>
        </authorList>
    </citation>
    <scope>NUCLEOTIDE SEQUENCE [LARGE SCALE GENOMIC DNA]</scope>
    <source>
        <strain evidence="1">cv. PI 614886</strain>
    </source>
</reference>
<dbReference type="AlphaFoldDB" id="A0A803L5T9"/>
<organism evidence="1 2">
    <name type="scientific">Chenopodium quinoa</name>
    <name type="common">Quinoa</name>
    <dbReference type="NCBI Taxonomy" id="63459"/>
    <lineage>
        <taxon>Eukaryota</taxon>
        <taxon>Viridiplantae</taxon>
        <taxon>Streptophyta</taxon>
        <taxon>Embryophyta</taxon>
        <taxon>Tracheophyta</taxon>
        <taxon>Spermatophyta</taxon>
        <taxon>Magnoliopsida</taxon>
        <taxon>eudicotyledons</taxon>
        <taxon>Gunneridae</taxon>
        <taxon>Pentapetalae</taxon>
        <taxon>Caryophyllales</taxon>
        <taxon>Chenopodiaceae</taxon>
        <taxon>Chenopodioideae</taxon>
        <taxon>Atripliceae</taxon>
        <taxon>Chenopodium</taxon>
    </lineage>
</organism>